<evidence type="ECO:0000313" key="6">
    <source>
        <dbReference type="EMBL" id="ARM76462.1"/>
    </source>
</evidence>
<dbReference type="AlphaFoldDB" id="A0A1W6K1X0"/>
<dbReference type="InterPro" id="IPR029149">
    <property type="entry name" value="Creatin/AminoP/Spt16_N"/>
</dbReference>
<dbReference type="Pfam" id="PF01321">
    <property type="entry name" value="Creatinase_N"/>
    <property type="match status" value="1"/>
</dbReference>
<accession>A0A1W6K1X0</accession>
<dbReference type="InterPro" id="IPR000587">
    <property type="entry name" value="Creatinase_N"/>
</dbReference>
<reference evidence="6 7" key="1">
    <citation type="submission" date="2017-03" db="EMBL/GenBank/DDBJ databases">
        <title>Sulfur activation and transportation mechanism of thermophilic Archaea Acidianus manzaensis YN-25.</title>
        <authorList>
            <person name="Ma Y."/>
            <person name="Yang Y."/>
            <person name="Xia J."/>
        </authorList>
    </citation>
    <scope>NUCLEOTIDE SEQUENCE [LARGE SCALE GENOMIC DNA]</scope>
    <source>
        <strain evidence="6 7">YN-25</strain>
    </source>
</reference>
<dbReference type="CDD" id="cd01092">
    <property type="entry name" value="APP-like"/>
    <property type="match status" value="1"/>
</dbReference>
<dbReference type="InterPro" id="IPR050659">
    <property type="entry name" value="Peptidase_M24B"/>
</dbReference>
<evidence type="ECO:0000313" key="7">
    <source>
        <dbReference type="Proteomes" id="UP000193404"/>
    </source>
</evidence>
<protein>
    <submittedName>
        <fullName evidence="6">Peptidase M24</fullName>
    </submittedName>
</protein>
<dbReference type="SUPFAM" id="SSF55920">
    <property type="entry name" value="Creatinase/aminopeptidase"/>
    <property type="match status" value="1"/>
</dbReference>
<dbReference type="PANTHER" id="PTHR46112:SF9">
    <property type="entry name" value="XAA-PRO AMINOPEPTIDASE"/>
    <property type="match status" value="1"/>
</dbReference>
<dbReference type="KEGG" id="aman:B6F84_10810"/>
<dbReference type="Pfam" id="PF00557">
    <property type="entry name" value="Peptidase_M24"/>
    <property type="match status" value="1"/>
</dbReference>
<evidence type="ECO:0000259" key="5">
    <source>
        <dbReference type="Pfam" id="PF01321"/>
    </source>
</evidence>
<dbReference type="Proteomes" id="UP000193404">
    <property type="component" value="Chromosome"/>
</dbReference>
<dbReference type="SUPFAM" id="SSF53092">
    <property type="entry name" value="Creatinase/prolidase N-terminal domain"/>
    <property type="match status" value="1"/>
</dbReference>
<keyword evidence="2" id="KW-0378">Hydrolase</keyword>
<dbReference type="Gene3D" id="3.40.350.10">
    <property type="entry name" value="Creatinase/prolidase N-terminal domain"/>
    <property type="match status" value="1"/>
</dbReference>
<dbReference type="PANTHER" id="PTHR46112">
    <property type="entry name" value="AMINOPEPTIDASE"/>
    <property type="match status" value="1"/>
</dbReference>
<dbReference type="GeneID" id="41591421"/>
<feature type="domain" description="Creatinase N-terminal" evidence="5">
    <location>
        <begin position="3"/>
        <end position="129"/>
    </location>
</feature>
<dbReference type="GO" id="GO:0046872">
    <property type="term" value="F:metal ion binding"/>
    <property type="evidence" value="ECO:0007669"/>
    <property type="project" value="UniProtKB-KW"/>
</dbReference>
<dbReference type="OrthoDB" id="1346at2157"/>
<dbReference type="PROSITE" id="PS00491">
    <property type="entry name" value="PROLINE_PEPTIDASE"/>
    <property type="match status" value="1"/>
</dbReference>
<dbReference type="RefSeq" id="WP_148692250.1">
    <property type="nucleotide sequence ID" value="NZ_CP020477.1"/>
</dbReference>
<keyword evidence="7" id="KW-1185">Reference proteome</keyword>
<dbReference type="GO" id="GO:0016787">
    <property type="term" value="F:hydrolase activity"/>
    <property type="evidence" value="ECO:0007669"/>
    <property type="project" value="UniProtKB-KW"/>
</dbReference>
<evidence type="ECO:0000256" key="1">
    <source>
        <dbReference type="ARBA" id="ARBA00022723"/>
    </source>
</evidence>
<dbReference type="STRING" id="282676.B6F84_10810"/>
<comment type="similarity">
    <text evidence="3">Belongs to the peptidase M24B family.</text>
</comment>
<evidence type="ECO:0000259" key="4">
    <source>
        <dbReference type="Pfam" id="PF00557"/>
    </source>
</evidence>
<name>A0A1W6K1X0_9CREN</name>
<dbReference type="InterPro" id="IPR001131">
    <property type="entry name" value="Peptidase_M24B_aminopep-P_CS"/>
</dbReference>
<dbReference type="EMBL" id="CP020477">
    <property type="protein sequence ID" value="ARM76462.1"/>
    <property type="molecule type" value="Genomic_DNA"/>
</dbReference>
<organism evidence="6 7">
    <name type="scientific">Acidianus manzaensis</name>
    <dbReference type="NCBI Taxonomy" id="282676"/>
    <lineage>
        <taxon>Archaea</taxon>
        <taxon>Thermoproteota</taxon>
        <taxon>Thermoprotei</taxon>
        <taxon>Sulfolobales</taxon>
        <taxon>Sulfolobaceae</taxon>
        <taxon>Acidianus</taxon>
    </lineage>
</organism>
<keyword evidence="1 3" id="KW-0479">Metal-binding</keyword>
<dbReference type="InterPro" id="IPR000994">
    <property type="entry name" value="Pept_M24"/>
</dbReference>
<gene>
    <name evidence="6" type="ORF">B6F84_10810</name>
</gene>
<evidence type="ECO:0000256" key="2">
    <source>
        <dbReference type="ARBA" id="ARBA00022801"/>
    </source>
</evidence>
<proteinExistence type="inferred from homology"/>
<evidence type="ECO:0000256" key="3">
    <source>
        <dbReference type="RuleBase" id="RU000590"/>
    </source>
</evidence>
<feature type="domain" description="Peptidase M24" evidence="4">
    <location>
        <begin position="137"/>
        <end position="336"/>
    </location>
</feature>
<dbReference type="InterPro" id="IPR036005">
    <property type="entry name" value="Creatinase/aminopeptidase-like"/>
</dbReference>
<sequence>MMRIDKLEKIEEDTKSCVVIAGDPNVFYFSNYRGAGVLITCEGSTTLLVPLLEENRALDIKNLDIKIYYPYKIAENIIEGSLTTAISKLVSSKSIALDVAWVPVSLYQNLSSKFQIIDISDRVSSFRSIKDEDELLKIRKAGEITAEAMKVSAEKILDNTEKQVSGIIDYTMKITGAEDYAFPSIVAGGKNSSYPHHIPTDYKIKNNDNVVVDIGAKFEGYCFDSTRTFNIKNEEVRKIYEIVLQAQLEAIDAVTAGVKASEIDRIARRVIEKAGYGNHFIHSTGHGVGIEVHESPYIGFTSNDILKENMVVTVEPGIYIPDKFGVRIEDTMIVTKGKPIVLETAYKLL</sequence>
<dbReference type="Gene3D" id="3.90.230.10">
    <property type="entry name" value="Creatinase/methionine aminopeptidase superfamily"/>
    <property type="match status" value="1"/>
</dbReference>